<dbReference type="InterPro" id="IPR042171">
    <property type="entry name" value="Acyl-CoA_hotdog"/>
</dbReference>
<evidence type="ECO:0000313" key="3">
    <source>
        <dbReference type="EMBL" id="ROO90412.1"/>
    </source>
</evidence>
<dbReference type="Gene3D" id="2.40.160.210">
    <property type="entry name" value="Acyl-CoA thioesterase, double hotdog domain"/>
    <property type="match status" value="1"/>
</dbReference>
<dbReference type="InterPro" id="IPR049450">
    <property type="entry name" value="ACOT8-like_C"/>
</dbReference>
<dbReference type="RefSeq" id="WP_123669365.1">
    <property type="nucleotide sequence ID" value="NZ_RJKE01000001.1"/>
</dbReference>
<dbReference type="SUPFAM" id="SSF54637">
    <property type="entry name" value="Thioesterase/thiol ester dehydrase-isomerase"/>
    <property type="match status" value="2"/>
</dbReference>
<feature type="domain" description="Acyl-CoA thioesterase-like N-terminal HotDog" evidence="1">
    <location>
        <begin position="24"/>
        <end position="104"/>
    </location>
</feature>
<dbReference type="InterPro" id="IPR029069">
    <property type="entry name" value="HotDog_dom_sf"/>
</dbReference>
<reference evidence="3 4" key="1">
    <citation type="submission" date="2018-11" db="EMBL/GenBank/DDBJ databases">
        <title>Sequencing the genomes of 1000 actinobacteria strains.</title>
        <authorList>
            <person name="Klenk H.-P."/>
        </authorList>
    </citation>
    <scope>NUCLEOTIDE SEQUENCE [LARGE SCALE GENOMIC DNA]</scope>
    <source>
        <strain evidence="3 4">DSM 44254</strain>
    </source>
</reference>
<dbReference type="PANTHER" id="PTHR38110">
    <property type="entry name" value="CHROMOSOME 23, WHOLE GENOME SHOTGUN SEQUENCE"/>
    <property type="match status" value="1"/>
</dbReference>
<dbReference type="Pfam" id="PF20789">
    <property type="entry name" value="4HBT_3C"/>
    <property type="match status" value="1"/>
</dbReference>
<name>A0A3N1DA61_9ACTN</name>
<evidence type="ECO:0000259" key="1">
    <source>
        <dbReference type="Pfam" id="PF13622"/>
    </source>
</evidence>
<dbReference type="InterPro" id="IPR049449">
    <property type="entry name" value="TesB_ACOT8-like_N"/>
</dbReference>
<keyword evidence="4" id="KW-1185">Reference proteome</keyword>
<evidence type="ECO:0000313" key="4">
    <source>
        <dbReference type="Proteomes" id="UP000272400"/>
    </source>
</evidence>
<accession>A0A3N1DA61</accession>
<dbReference type="AlphaFoldDB" id="A0A3N1DA61"/>
<dbReference type="InterPro" id="IPR052389">
    <property type="entry name" value="Sec_Metab_Biosynth-Assoc"/>
</dbReference>
<sequence length="270" mass="29014">MSRFGADTTSSSLVDGRIAAEVSAEWGTGGPAPNGGYLLALVARALGGTLKHPHPLTITAHYLSAATPGPAVIETETLREGRTQTTAMARLVQDGKERIRVLAAYGDLADLPDDVRTTAKPPALPPVEECYAPPKEFAEVVTMMRHTEVRHDPATSGWARGKPSGVGLLRSWLRLADGTEPDPFMLLYTVDALPPVAFEMALNGWVPTLELTVHLRALPAPGWLRVQAESRNLAGGLIEEDIEVWDSEDRLVAQARQLAKVRLHSPAQAG</sequence>
<evidence type="ECO:0000259" key="2">
    <source>
        <dbReference type="Pfam" id="PF20789"/>
    </source>
</evidence>
<dbReference type="Pfam" id="PF13622">
    <property type="entry name" value="4HBT_3"/>
    <property type="match status" value="1"/>
</dbReference>
<gene>
    <name evidence="3" type="ORF">EDD29_8137</name>
</gene>
<feature type="domain" description="Acyl-CoA thioesterase-like C-terminal" evidence="2">
    <location>
        <begin position="135"/>
        <end position="259"/>
    </location>
</feature>
<protein>
    <submittedName>
        <fullName evidence="3">Acyl-CoA thioesterase</fullName>
    </submittedName>
</protein>
<dbReference type="PANTHER" id="PTHR38110:SF1">
    <property type="entry name" value="THIOESTERASE DOMAIN-CONTAINING PROTEIN"/>
    <property type="match status" value="1"/>
</dbReference>
<comment type="caution">
    <text evidence="3">The sequence shown here is derived from an EMBL/GenBank/DDBJ whole genome shotgun (WGS) entry which is preliminary data.</text>
</comment>
<dbReference type="Proteomes" id="UP000272400">
    <property type="component" value="Unassembled WGS sequence"/>
</dbReference>
<dbReference type="EMBL" id="RJKE01000001">
    <property type="protein sequence ID" value="ROO90412.1"/>
    <property type="molecule type" value="Genomic_DNA"/>
</dbReference>
<dbReference type="OrthoDB" id="5418286at2"/>
<organism evidence="3 4">
    <name type="scientific">Actinocorallia herbida</name>
    <dbReference type="NCBI Taxonomy" id="58109"/>
    <lineage>
        <taxon>Bacteria</taxon>
        <taxon>Bacillati</taxon>
        <taxon>Actinomycetota</taxon>
        <taxon>Actinomycetes</taxon>
        <taxon>Streptosporangiales</taxon>
        <taxon>Thermomonosporaceae</taxon>
        <taxon>Actinocorallia</taxon>
    </lineage>
</organism>
<proteinExistence type="predicted"/>